<comment type="function">
    <text evidence="9 10">Fluoride-specific ion channel. Important for reducing fluoride concentration in the cell, thus reducing its toxicity.</text>
</comment>
<comment type="caution">
    <text evidence="11">The sequence shown here is derived from an EMBL/GenBank/DDBJ whole genome shotgun (WGS) entry which is preliminary data.</text>
</comment>
<keyword evidence="4 10" id="KW-1133">Transmembrane helix</keyword>
<proteinExistence type="inferred from homology"/>
<evidence type="ECO:0000313" key="12">
    <source>
        <dbReference type="Proteomes" id="UP001473063"/>
    </source>
</evidence>
<keyword evidence="5 10" id="KW-0472">Membrane</keyword>
<keyword evidence="10" id="KW-0915">Sodium</keyword>
<protein>
    <recommendedName>
        <fullName evidence="10">Fluoride-specific ion channel FluC</fullName>
    </recommendedName>
</protein>
<evidence type="ECO:0000256" key="9">
    <source>
        <dbReference type="ARBA" id="ARBA00049940"/>
    </source>
</evidence>
<comment type="subcellular location">
    <subcellularLocation>
        <location evidence="1 10">Cell membrane</location>
        <topology evidence="1 10">Multi-pass membrane protein</topology>
    </subcellularLocation>
</comment>
<dbReference type="RefSeq" id="WP_178642481.1">
    <property type="nucleotide sequence ID" value="NZ_JBBMEJ010000011.1"/>
</dbReference>
<evidence type="ECO:0000256" key="5">
    <source>
        <dbReference type="ARBA" id="ARBA00023136"/>
    </source>
</evidence>
<evidence type="ECO:0000256" key="6">
    <source>
        <dbReference type="ARBA" id="ARBA00023303"/>
    </source>
</evidence>
<accession>A0ABV1BHX0</accession>
<dbReference type="NCBIfam" id="TIGR00494">
    <property type="entry name" value="crcB"/>
    <property type="match status" value="1"/>
</dbReference>
<evidence type="ECO:0000256" key="8">
    <source>
        <dbReference type="ARBA" id="ARBA00035585"/>
    </source>
</evidence>
<keyword evidence="10" id="KW-0479">Metal-binding</keyword>
<evidence type="ECO:0000256" key="10">
    <source>
        <dbReference type="HAMAP-Rule" id="MF_00454"/>
    </source>
</evidence>
<comment type="catalytic activity">
    <reaction evidence="8">
        <text>fluoride(in) = fluoride(out)</text>
        <dbReference type="Rhea" id="RHEA:76159"/>
        <dbReference type="ChEBI" id="CHEBI:17051"/>
    </reaction>
    <physiologicalReaction direction="left-to-right" evidence="8">
        <dbReference type="Rhea" id="RHEA:76160"/>
    </physiologicalReaction>
</comment>
<organism evidence="11 12">
    <name type="scientific">Blautia aquisgranensis</name>
    <dbReference type="NCBI Taxonomy" id="3133153"/>
    <lineage>
        <taxon>Bacteria</taxon>
        <taxon>Bacillati</taxon>
        <taxon>Bacillota</taxon>
        <taxon>Clostridia</taxon>
        <taxon>Lachnospirales</taxon>
        <taxon>Lachnospiraceae</taxon>
        <taxon>Blautia</taxon>
    </lineage>
</organism>
<dbReference type="Pfam" id="PF02537">
    <property type="entry name" value="CRCB"/>
    <property type="match status" value="1"/>
</dbReference>
<dbReference type="EMBL" id="JBBMEJ010000011">
    <property type="protein sequence ID" value="MEQ2371286.1"/>
    <property type="molecule type" value="Genomic_DNA"/>
</dbReference>
<gene>
    <name evidence="10 11" type="primary">crcB</name>
    <name evidence="10" type="synonym">fluC</name>
    <name evidence="11" type="ORF">WMO28_10095</name>
</gene>
<reference evidence="11 12" key="1">
    <citation type="submission" date="2024-03" db="EMBL/GenBank/DDBJ databases">
        <title>Human intestinal bacterial collection.</title>
        <authorList>
            <person name="Pauvert C."/>
            <person name="Hitch T.C.A."/>
            <person name="Clavel T."/>
        </authorList>
    </citation>
    <scope>NUCLEOTIDE SEQUENCE [LARGE SCALE GENOMIC DNA]</scope>
    <source>
        <strain evidence="11 12">CLA-JM-H16</strain>
    </source>
</reference>
<keyword evidence="6 10" id="KW-0407">Ion channel</keyword>
<feature type="binding site" evidence="10">
    <location>
        <position position="77"/>
    </location>
    <ligand>
        <name>Na(+)</name>
        <dbReference type="ChEBI" id="CHEBI:29101"/>
        <note>structural</note>
    </ligand>
</feature>
<feature type="transmembrane region" description="Helical" evidence="10">
    <location>
        <begin position="34"/>
        <end position="54"/>
    </location>
</feature>
<keyword evidence="3 10" id="KW-0812">Transmembrane</keyword>
<feature type="transmembrane region" description="Helical" evidence="10">
    <location>
        <begin position="96"/>
        <end position="120"/>
    </location>
</feature>
<dbReference type="Proteomes" id="UP001473063">
    <property type="component" value="Unassembled WGS sequence"/>
</dbReference>
<keyword evidence="12" id="KW-1185">Reference proteome</keyword>
<comment type="activity regulation">
    <text evidence="10">Na(+) is not transported, but it plays an essential structural role and its presence is essential for fluoride channel function.</text>
</comment>
<evidence type="ECO:0000256" key="3">
    <source>
        <dbReference type="ARBA" id="ARBA00022692"/>
    </source>
</evidence>
<keyword evidence="2 10" id="KW-1003">Cell membrane</keyword>
<dbReference type="PANTHER" id="PTHR28259:SF1">
    <property type="entry name" value="FLUORIDE EXPORT PROTEIN 1-RELATED"/>
    <property type="match status" value="1"/>
</dbReference>
<name>A0ABV1BHX0_9FIRM</name>
<dbReference type="InterPro" id="IPR003691">
    <property type="entry name" value="FluC"/>
</dbReference>
<evidence type="ECO:0000313" key="11">
    <source>
        <dbReference type="EMBL" id="MEQ2371286.1"/>
    </source>
</evidence>
<keyword evidence="10" id="KW-0813">Transport</keyword>
<feature type="transmembrane region" description="Helical" evidence="10">
    <location>
        <begin position="66"/>
        <end position="84"/>
    </location>
</feature>
<evidence type="ECO:0000256" key="1">
    <source>
        <dbReference type="ARBA" id="ARBA00004651"/>
    </source>
</evidence>
<feature type="binding site" evidence="10">
    <location>
        <position position="74"/>
    </location>
    <ligand>
        <name>Na(+)</name>
        <dbReference type="ChEBI" id="CHEBI:29101"/>
        <note>structural</note>
    </ligand>
</feature>
<dbReference type="PANTHER" id="PTHR28259">
    <property type="entry name" value="FLUORIDE EXPORT PROTEIN 1-RELATED"/>
    <property type="match status" value="1"/>
</dbReference>
<sequence>MINCLFVGIGGFVGSVCRYLMGLLPIETSQGFPVKTLLTNVIGAFVIGIIAAAAAKNSSLNPRMVLLLKTGFCGGFTTFSTFAYETGSMMEKGQTGLALLYVVLSAVLGVLAVFAGQLTVR</sequence>
<evidence type="ECO:0000256" key="4">
    <source>
        <dbReference type="ARBA" id="ARBA00022989"/>
    </source>
</evidence>
<evidence type="ECO:0000256" key="2">
    <source>
        <dbReference type="ARBA" id="ARBA00022475"/>
    </source>
</evidence>
<keyword evidence="10" id="KW-0406">Ion transport</keyword>
<dbReference type="HAMAP" id="MF_00454">
    <property type="entry name" value="FluC"/>
    <property type="match status" value="1"/>
</dbReference>
<comment type="similarity">
    <text evidence="7 10">Belongs to the fluoride channel Fluc/FEX (TC 1.A.43) family.</text>
</comment>
<evidence type="ECO:0000256" key="7">
    <source>
        <dbReference type="ARBA" id="ARBA00035120"/>
    </source>
</evidence>